<protein>
    <submittedName>
        <fullName evidence="1">Uncharacterized protein</fullName>
    </submittedName>
</protein>
<dbReference type="Proteomes" id="UP001221142">
    <property type="component" value="Unassembled WGS sequence"/>
</dbReference>
<gene>
    <name evidence="1" type="ORF">FB45DRAFT_532070</name>
</gene>
<sequence length="65" mass="7897">MEACYTFHKMILQDVFGYPEEDGWAPAREHITRAGFEIFYRVYYRDQQELGRKQFKPLFRGLSRC</sequence>
<dbReference type="EMBL" id="JARKIF010000009">
    <property type="protein sequence ID" value="KAJ7630303.1"/>
    <property type="molecule type" value="Genomic_DNA"/>
</dbReference>
<evidence type="ECO:0000313" key="1">
    <source>
        <dbReference type="EMBL" id="KAJ7630303.1"/>
    </source>
</evidence>
<name>A0AAD7BT72_9AGAR</name>
<comment type="caution">
    <text evidence="1">The sequence shown here is derived from an EMBL/GenBank/DDBJ whole genome shotgun (WGS) entry which is preliminary data.</text>
</comment>
<dbReference type="AlphaFoldDB" id="A0AAD7BT72"/>
<organism evidence="1 2">
    <name type="scientific">Roridomyces roridus</name>
    <dbReference type="NCBI Taxonomy" id="1738132"/>
    <lineage>
        <taxon>Eukaryota</taxon>
        <taxon>Fungi</taxon>
        <taxon>Dikarya</taxon>
        <taxon>Basidiomycota</taxon>
        <taxon>Agaricomycotina</taxon>
        <taxon>Agaricomycetes</taxon>
        <taxon>Agaricomycetidae</taxon>
        <taxon>Agaricales</taxon>
        <taxon>Marasmiineae</taxon>
        <taxon>Mycenaceae</taxon>
        <taxon>Roridomyces</taxon>
    </lineage>
</organism>
<evidence type="ECO:0000313" key="2">
    <source>
        <dbReference type="Proteomes" id="UP001221142"/>
    </source>
</evidence>
<proteinExistence type="predicted"/>
<accession>A0AAD7BT72</accession>
<keyword evidence="2" id="KW-1185">Reference proteome</keyword>
<reference evidence="1" key="1">
    <citation type="submission" date="2023-03" db="EMBL/GenBank/DDBJ databases">
        <title>Massive genome expansion in bonnet fungi (Mycena s.s.) driven by repeated elements and novel gene families across ecological guilds.</title>
        <authorList>
            <consortium name="Lawrence Berkeley National Laboratory"/>
            <person name="Harder C.B."/>
            <person name="Miyauchi S."/>
            <person name="Viragh M."/>
            <person name="Kuo A."/>
            <person name="Thoen E."/>
            <person name="Andreopoulos B."/>
            <person name="Lu D."/>
            <person name="Skrede I."/>
            <person name="Drula E."/>
            <person name="Henrissat B."/>
            <person name="Morin E."/>
            <person name="Kohler A."/>
            <person name="Barry K."/>
            <person name="LaButti K."/>
            <person name="Morin E."/>
            <person name="Salamov A."/>
            <person name="Lipzen A."/>
            <person name="Mereny Z."/>
            <person name="Hegedus B."/>
            <person name="Baldrian P."/>
            <person name="Stursova M."/>
            <person name="Weitz H."/>
            <person name="Taylor A."/>
            <person name="Grigoriev I.V."/>
            <person name="Nagy L.G."/>
            <person name="Martin F."/>
            <person name="Kauserud H."/>
        </authorList>
    </citation>
    <scope>NUCLEOTIDE SEQUENCE</scope>
    <source>
        <strain evidence="1">9284</strain>
    </source>
</reference>